<evidence type="ECO:0000313" key="3">
    <source>
        <dbReference type="Proteomes" id="UP000306102"/>
    </source>
</evidence>
<proteinExistence type="predicted"/>
<accession>A0A4S4EZ28</accession>
<comment type="caution">
    <text evidence="2">The sequence shown here is derived from an EMBL/GenBank/DDBJ whole genome shotgun (WGS) entry which is preliminary data.</text>
</comment>
<feature type="coiled-coil region" evidence="1">
    <location>
        <begin position="123"/>
        <end position="150"/>
    </location>
</feature>
<organism evidence="2 3">
    <name type="scientific">Camellia sinensis var. sinensis</name>
    <name type="common">China tea</name>
    <dbReference type="NCBI Taxonomy" id="542762"/>
    <lineage>
        <taxon>Eukaryota</taxon>
        <taxon>Viridiplantae</taxon>
        <taxon>Streptophyta</taxon>
        <taxon>Embryophyta</taxon>
        <taxon>Tracheophyta</taxon>
        <taxon>Spermatophyta</taxon>
        <taxon>Magnoliopsida</taxon>
        <taxon>eudicotyledons</taxon>
        <taxon>Gunneridae</taxon>
        <taxon>Pentapetalae</taxon>
        <taxon>asterids</taxon>
        <taxon>Ericales</taxon>
        <taxon>Theaceae</taxon>
        <taxon>Camellia</taxon>
    </lineage>
</organism>
<keyword evidence="1" id="KW-0175">Coiled coil</keyword>
<name>A0A4S4EZ28_CAMSN</name>
<protein>
    <submittedName>
        <fullName evidence="2">Uncharacterized protein</fullName>
    </submittedName>
</protein>
<evidence type="ECO:0000313" key="2">
    <source>
        <dbReference type="EMBL" id="THG22358.1"/>
    </source>
</evidence>
<reference evidence="2 3" key="1">
    <citation type="journal article" date="2018" name="Proc. Natl. Acad. Sci. U.S.A.">
        <title>Draft genome sequence of Camellia sinensis var. sinensis provides insights into the evolution of the tea genome and tea quality.</title>
        <authorList>
            <person name="Wei C."/>
            <person name="Yang H."/>
            <person name="Wang S."/>
            <person name="Zhao J."/>
            <person name="Liu C."/>
            <person name="Gao L."/>
            <person name="Xia E."/>
            <person name="Lu Y."/>
            <person name="Tai Y."/>
            <person name="She G."/>
            <person name="Sun J."/>
            <person name="Cao H."/>
            <person name="Tong W."/>
            <person name="Gao Q."/>
            <person name="Li Y."/>
            <person name="Deng W."/>
            <person name="Jiang X."/>
            <person name="Wang W."/>
            <person name="Chen Q."/>
            <person name="Zhang S."/>
            <person name="Li H."/>
            <person name="Wu J."/>
            <person name="Wang P."/>
            <person name="Li P."/>
            <person name="Shi C."/>
            <person name="Zheng F."/>
            <person name="Jian J."/>
            <person name="Huang B."/>
            <person name="Shan D."/>
            <person name="Shi M."/>
            <person name="Fang C."/>
            <person name="Yue Y."/>
            <person name="Li F."/>
            <person name="Li D."/>
            <person name="Wei S."/>
            <person name="Han B."/>
            <person name="Jiang C."/>
            <person name="Yin Y."/>
            <person name="Xia T."/>
            <person name="Zhang Z."/>
            <person name="Bennetzen J.L."/>
            <person name="Zhao S."/>
            <person name="Wan X."/>
        </authorList>
    </citation>
    <scope>NUCLEOTIDE SEQUENCE [LARGE SCALE GENOMIC DNA]</scope>
    <source>
        <strain evidence="3">cv. Shuchazao</strain>
        <tissue evidence="2">Leaf</tissue>
    </source>
</reference>
<dbReference type="Proteomes" id="UP000306102">
    <property type="component" value="Unassembled WGS sequence"/>
</dbReference>
<gene>
    <name evidence="2" type="ORF">TEA_012578</name>
</gene>
<dbReference type="PANTHER" id="PTHR33735:SF14">
    <property type="entry name" value="PHAGE CAPSID SCAFFOLDING PROTEIN (GPO) SERINE PEPTIDASE"/>
    <property type="match status" value="1"/>
</dbReference>
<dbReference type="EMBL" id="SDRB02000879">
    <property type="protein sequence ID" value="THG22358.1"/>
    <property type="molecule type" value="Genomic_DNA"/>
</dbReference>
<evidence type="ECO:0000256" key="1">
    <source>
        <dbReference type="SAM" id="Coils"/>
    </source>
</evidence>
<keyword evidence="3" id="KW-1185">Reference proteome</keyword>
<dbReference type="PANTHER" id="PTHR33735">
    <property type="entry name" value="EXPRESSED PROTEIN"/>
    <property type="match status" value="1"/>
</dbReference>
<dbReference type="AlphaFoldDB" id="A0A4S4EZ28"/>
<sequence>MAMSTTTTTLIVPYSSANLHVKPPCNKLQTLIIFNNLIPASSKHKYGSCFLVNRGLSHFSNRQRSLTDTNSKMDLAVYCVQPGAPIPSPLGSWKSWILGTLISIMLPFLRHKWGPLFNMTKQVEAAVETAERVTEVIEKVAEEVEELAEEVADGLPEGGKLRGAVEFVENAAKETAKVAHLAEELIDKVEEVEKEVESFMEPVNDQTNADGTTE</sequence>